<evidence type="ECO:0000256" key="6">
    <source>
        <dbReference type="PROSITE-ProRule" id="PRU00091"/>
    </source>
</evidence>
<evidence type="ECO:0000256" key="8">
    <source>
        <dbReference type="SAM" id="MobiDB-lite"/>
    </source>
</evidence>
<reference evidence="12 13" key="1">
    <citation type="submission" date="2023-08" db="EMBL/GenBank/DDBJ databases">
        <title>A Necator americanus chromosomal reference genome.</title>
        <authorList>
            <person name="Ilik V."/>
            <person name="Petrzelkova K.J."/>
            <person name="Pardy F."/>
            <person name="Fuh T."/>
            <person name="Niatou-Singa F.S."/>
            <person name="Gouil Q."/>
            <person name="Baker L."/>
            <person name="Ritchie M.E."/>
            <person name="Jex A.R."/>
            <person name="Gazzola D."/>
            <person name="Li H."/>
            <person name="Toshio Fujiwara R."/>
            <person name="Zhan B."/>
            <person name="Aroian R.V."/>
            <person name="Pafco B."/>
            <person name="Schwarz E.M."/>
        </authorList>
    </citation>
    <scope>NUCLEOTIDE SEQUENCE [LARGE SCALE GENOMIC DNA]</scope>
    <source>
        <strain evidence="12 13">Aroian</strain>
        <tissue evidence="12">Whole animal</tissue>
    </source>
</reference>
<evidence type="ECO:0000256" key="3">
    <source>
        <dbReference type="ARBA" id="ARBA00022737"/>
    </source>
</evidence>
<evidence type="ECO:0000259" key="11">
    <source>
        <dbReference type="PROSITE" id="PS51783"/>
    </source>
</evidence>
<dbReference type="SUPFAM" id="SSF81837">
    <property type="entry name" value="BEACH domain"/>
    <property type="match status" value="1"/>
</dbReference>
<dbReference type="SUPFAM" id="SSF50729">
    <property type="entry name" value="PH domain-like"/>
    <property type="match status" value="1"/>
</dbReference>
<dbReference type="InterPro" id="IPR017455">
    <property type="entry name" value="Znf_FYVE-rel"/>
</dbReference>
<dbReference type="InterPro" id="IPR051944">
    <property type="entry name" value="BEACH_domain_protein"/>
</dbReference>
<sequence>MGEKADRTLTLLHLRKTFSEYMRIPLSGSRDVDPNRLLPLFTKVMAMFTPAELKAEFKEILNFTTFLSSVLVREVRQRASSHGTLEAAVSIAEYLQPSSAQKGWLLLNSVYFLVSTDDEAIINAVCKVSLPSTLVKTIYLFFDLPDNGEFVDPWQKLNELITCLLDRLCSYKYVSEELAKKDDLLLLFIGSSSSLSAHNVQWRKTTARMLEALSAKSLTPIVIKYIHTKECIRTFISNVKSPKLQPQEAAEMIICLLCVLKDSARQTNQLIEDFSQSNGYLAIKDFILKNENNQEIVRNILLMLISVITNGPQEIKPQHSSGLVQLPTFNLPNPSGNGLSVRNTQAFGLVHKVFFESHSPAICAMAIDIVHSIYTCDPANYFILDKEYPLALFIEQLDRKDEVVRAKILELVEHCVFHLNYIPCKELIGICVQMKTELASGQQDICISAVQAAFRLLTVDSLIKDAFREVGLLDTLCYIINNLFAQYKQRSLTENETKLTLLATDLLTVIIKGNLENSRMFSDCFGARTLLSVLTVVTGEWRSSSLQLLKQLLLLASTDQYIAGVIQVISQVAPQQQLEFNVDLLKTVLGVLRESHKVRVQFRKTGGYLGLLTMLLGLEGAFSMISGTGGTVPAEAVELLDFIHLVFKVLTISMRFEPSNAKYFSVEVSWDSITTVLRLTGAFGENTVIDVIQPEWKLQGSDLKDELAACHSVFKMDEDIQAGSIPTGMPPSIFFASYIIRLLFNMALDNYEKMSSDVTWTSSDGSLEECIVSWTSSVLVHPGAVQSILSLLPSISSDSVKWMVSAQYYCGLLLKALLKPERNQQLMCQVDMPKHLLSIASKLFLCESHILLHPFYYVLERLSYQSMQPSQLRHFLRLDLPLCCRNLDETENEEPIRSNEGGPVPLQRVKALVSMMTPRDQRLSHAPSFVETDLAMEGFGCLFIPSLAPLFSANRTERVFPPLNGISLSTWLYIDAFSDKKLDAHPLRLLTITRTVTWQDERRKQGPCQLACLTIQVSPMDRSLLISTDEHENPGGDLEKEAKIPSEKAIRVALADIVRPMEWTHVCVVLSRSVLKPSQASVYINGRLVSSQRLQYIVQTAGGAATQLAQTHVVNAVIGTLPAMRRPSRLRFRLASTFLIEEPLSAETVRSIYDLQPHYVGSLQAIGPERTSLVQEEKIVFALNGMATSEMTLAKIRTVHNKLDAEILAPHLGISSSDNSTPLRIMLNTVFHAPGSGRAFGAVIIGYLGMRTFIPRPVPRLLDSMGGFACLYGLVAMATDSEGLYASLKAVVSAVRSNSNLQATLHANRAYQTLAVLLEDKANLLNSHIMHMVFSMAGTLDTAREVATIPNGQAFEDLLCDLDVWSSAPDEQHRMLYEHFYELITDHQRENLAIVRRSPLLSRVLFTLFDRPQLLWATNEIVFNLLSAIVQPQCDNRSILKLGQAIAGTLPTTTDDLAVESQLPFHISELHNQLIANQKPDEGKPSPLYNVYVRNRLLNMIANFLSHSSPQLNQHMADQIVRVLGFDWIYCLFSPGVHSGTVFLALRILLALLAHPQLLAKFREGTANGGWLADADSVVRNRAAVVLGFSVSAHGGAVGSKIDINPELQNCAGFAALEHLMAAHADKPHAYLAMLAVLVGQPVKDLRFCENFSVDQIWTHVFGLSLNSSVYEAIRSAEFCYDALIPLLAMVRACIYSGNEALQGWHVDYPSAVVQMITFLYQNSPNFFAIAHSEEFVLAMFSSLIQDTNAMGVRSETADRSAVGTPELEKVQAVLTLPSVKAVLDFMKKLFCDDFQVAAGGRADSLVDVITESVAENGSTRKVQILTLSALVHAVFDHLISTDLLVSSSLPPNAPPQSLAQVGVNISYMALRAVDCLWNGLLTGEPLKLLQLLYSVYSIASRKENKEIILDSLTSSIMRCVLYILSRPIENVQVQMSVLDTLSSVVTKRYIFLSSNESWFFTSLTHLIFMLSVTPDIMQHDGEPLEKASAQVAVCASRVWTDVISSKKALLEEAFKKPTVCELNAARALLANVAGQHWHQFVDSQLSGHCQNHTISKDIQTQISSKITRVASGLHKLASKRTLSSHGSISAALPWKNVSVDKEVIHMWLRVHVSLVKELVAAQATRYHEWHAHAKKWSLHEWHQLEAELTRERGIWGPEKASVLDKYKLDTTEGPSRTRRKMIPNRFFYHTFPYRPHLDEPGAKSMRAKVAISRDSELYFNACRRRRGRIIDTRIIDYSVAISTPSEEKPAFTFCDLAQINTSLIRRLSTRPLLEAPNAMSCENDGNSKENDNGDENGAKDPSVELEDDQQDESSASDKPMSESREEVKEEEKKDNEMKKKRGPDNQTLLRLLEQGEQLHSMFRCARIQGLETSEGLLLFGREHYYVVDGFTLLKTREIRDLDFLSQELHDPIVPYTATGATHPPRSSRLCSKFSYEDIREVHKRRYLLQPIALEVFSADGRNYLLAFPKKMRDRVYEKLLSMAKGLTSGGTDSVGGQKANMAIEQSGRASLINSIIGQQSVTQRWLNGQITNFQYLIHLNTLAGRSYNDLSQYPILPWVLADYTSTSLDFTNPKTFRDLSKPMGAQNPQRLEQFLKRYREWDDPTGETPPYMYGTHYSSAMIVVSYLVRLEPFTQQFLSLQGGHFDLADRMFHSIGDAWTSASRNNMADVKELIPEFFVLPELLLNKNRFDFGVKQNGVALDNVILPPWAHGEAREFIRLHRQALECDYVSSHLHEWIDLVFGYKQNGEEAVKANNLFHHLFYEGSVDFESIIDPLTRNATIGFVNNFGQIPTQLFKKPHPQKKVSPVDGFSNTPGVTTQRLFYHTLHSLKPPQTPIKELRSAVGSIYQSDRTGLVVLEQNKVLIGTNKYIAWGYPDRSIRMGQIDSDRSSCIHEMCDADELTCVASGDDRTLFCGSSTGCVSVWTLCRKPVSLKRRKLLDGHSDAVTCLVVCSAHAFVVSASRDCSVILWHQSELYLIRQLPVHPSPVSAVAVNDTTGDIATSCLTLLHLWSINGELLAVVNTCDSNLVMDPSQMILSLTFSTVNEWDSDNVVVCGTSDGVVKIYSCVMVENDGSVEEPHMEPQVKQGTSSSASVHARLDRVRRRLKVNGSQDTSEAHSPEPPTSPVASGTQMKNTDRLICPQYVRVLLQRAALTVHTAFNRPDNTHPAPITCLAPSRDHKSFLVGDGVGRVWCWQAGEDGGRADHWVQDMSRQRCTQCAHKFSIADRKHHCRNCGQIFCAKCSRFESHITHMKISRPVRVCQNCFLRLRAQT</sequence>
<dbReference type="Gene3D" id="2.130.10.10">
    <property type="entry name" value="YVTN repeat-like/Quinoprotein amine dehydrogenase"/>
    <property type="match status" value="1"/>
</dbReference>
<organism evidence="12 13">
    <name type="scientific">Necator americanus</name>
    <name type="common">Human hookworm</name>
    <dbReference type="NCBI Taxonomy" id="51031"/>
    <lineage>
        <taxon>Eukaryota</taxon>
        <taxon>Metazoa</taxon>
        <taxon>Ecdysozoa</taxon>
        <taxon>Nematoda</taxon>
        <taxon>Chromadorea</taxon>
        <taxon>Rhabditida</taxon>
        <taxon>Rhabditina</taxon>
        <taxon>Rhabditomorpha</taxon>
        <taxon>Strongyloidea</taxon>
        <taxon>Ancylostomatidae</taxon>
        <taxon>Bunostominae</taxon>
        <taxon>Necator</taxon>
    </lineage>
</organism>
<evidence type="ECO:0008006" key="14">
    <source>
        <dbReference type="Google" id="ProtNLM"/>
    </source>
</evidence>
<dbReference type="CDD" id="cd01201">
    <property type="entry name" value="PH_BEACH"/>
    <property type="match status" value="1"/>
</dbReference>
<dbReference type="PROSITE" id="PS51783">
    <property type="entry name" value="PH_BEACH"/>
    <property type="match status" value="1"/>
</dbReference>
<dbReference type="SUPFAM" id="SSF48371">
    <property type="entry name" value="ARM repeat"/>
    <property type="match status" value="1"/>
</dbReference>
<dbReference type="Pfam" id="PF14844">
    <property type="entry name" value="PH_BEACH"/>
    <property type="match status" value="1"/>
</dbReference>
<dbReference type="Pfam" id="PF01363">
    <property type="entry name" value="FYVE"/>
    <property type="match status" value="1"/>
</dbReference>
<evidence type="ECO:0000256" key="4">
    <source>
        <dbReference type="ARBA" id="ARBA00022771"/>
    </source>
</evidence>
<dbReference type="Proteomes" id="UP001303046">
    <property type="component" value="Unassembled WGS sequence"/>
</dbReference>
<comment type="caution">
    <text evidence="12">The sequence shown here is derived from an EMBL/GenBank/DDBJ whole genome shotgun (WGS) entry which is preliminary data.</text>
</comment>
<evidence type="ECO:0000256" key="7">
    <source>
        <dbReference type="PROSITE-ProRule" id="PRU00221"/>
    </source>
</evidence>
<dbReference type="InterPro" id="IPR011989">
    <property type="entry name" value="ARM-like"/>
</dbReference>
<keyword evidence="2" id="KW-0479">Metal-binding</keyword>
<dbReference type="InterPro" id="IPR056252">
    <property type="entry name" value="Alfy-like_Arm-like"/>
</dbReference>
<feature type="repeat" description="WD" evidence="7">
    <location>
        <begin position="2941"/>
        <end position="2972"/>
    </location>
</feature>
<dbReference type="PANTHER" id="PTHR46108:SF4">
    <property type="entry name" value="BLUE CHEESE"/>
    <property type="match status" value="1"/>
</dbReference>
<dbReference type="PROSITE" id="PS50178">
    <property type="entry name" value="ZF_FYVE"/>
    <property type="match status" value="1"/>
</dbReference>
<dbReference type="CDD" id="cd15719">
    <property type="entry name" value="FYVE_WDFY3"/>
    <property type="match status" value="1"/>
</dbReference>
<keyword evidence="13" id="KW-1185">Reference proteome</keyword>
<gene>
    <name evidence="12" type="primary">Necator_chrIV.g16245</name>
    <name evidence="12" type="ORF">RB195_002949</name>
</gene>
<dbReference type="EMBL" id="JAVFWL010000004">
    <property type="protein sequence ID" value="KAK6751276.1"/>
    <property type="molecule type" value="Genomic_DNA"/>
</dbReference>
<dbReference type="Gene3D" id="1.25.10.10">
    <property type="entry name" value="Leucine-rich Repeat Variant"/>
    <property type="match status" value="1"/>
</dbReference>
<feature type="region of interest" description="Disordered" evidence="8">
    <location>
        <begin position="3079"/>
        <end position="3098"/>
    </location>
</feature>
<keyword evidence="3" id="KW-0677">Repeat</keyword>
<evidence type="ECO:0000259" key="10">
    <source>
        <dbReference type="PROSITE" id="PS50197"/>
    </source>
</evidence>
<dbReference type="InterPro" id="IPR011993">
    <property type="entry name" value="PH-like_dom_sf"/>
</dbReference>
<dbReference type="InterPro" id="IPR036322">
    <property type="entry name" value="WD40_repeat_dom_sf"/>
</dbReference>
<keyword evidence="4 6" id="KW-0863">Zinc-finger</keyword>
<dbReference type="InterPro" id="IPR016024">
    <property type="entry name" value="ARM-type_fold"/>
</dbReference>
<dbReference type="InterPro" id="IPR036372">
    <property type="entry name" value="BEACH_dom_sf"/>
</dbReference>
<dbReference type="InterPro" id="IPR015943">
    <property type="entry name" value="WD40/YVTN_repeat-like_dom_sf"/>
</dbReference>
<dbReference type="PROSITE" id="PS50294">
    <property type="entry name" value="WD_REPEATS_REGION"/>
    <property type="match status" value="1"/>
</dbReference>
<protein>
    <recommendedName>
        <fullName evidence="14">Beige/BEACH domain protein</fullName>
    </recommendedName>
</protein>
<feature type="compositionally biased region" description="Basic and acidic residues" evidence="8">
    <location>
        <begin position="2286"/>
        <end position="2303"/>
    </location>
</feature>
<feature type="domain" description="FYVE-type" evidence="9">
    <location>
        <begin position="3212"/>
        <end position="3272"/>
    </location>
</feature>
<evidence type="ECO:0000256" key="2">
    <source>
        <dbReference type="ARBA" id="ARBA00022723"/>
    </source>
</evidence>
<accession>A0ABR1DMV5</accession>
<dbReference type="PANTHER" id="PTHR46108">
    <property type="entry name" value="BLUE CHEESE"/>
    <property type="match status" value="1"/>
</dbReference>
<dbReference type="Pfam" id="PF02138">
    <property type="entry name" value="Beach"/>
    <property type="match status" value="1"/>
</dbReference>
<proteinExistence type="predicted"/>
<evidence type="ECO:0000313" key="12">
    <source>
        <dbReference type="EMBL" id="KAK6751276.1"/>
    </source>
</evidence>
<dbReference type="SUPFAM" id="SSF50978">
    <property type="entry name" value="WD40 repeat-like"/>
    <property type="match status" value="1"/>
</dbReference>
<evidence type="ECO:0000259" key="9">
    <source>
        <dbReference type="PROSITE" id="PS50178"/>
    </source>
</evidence>
<dbReference type="CDD" id="cd06071">
    <property type="entry name" value="Beach"/>
    <property type="match status" value="1"/>
</dbReference>
<dbReference type="SMART" id="SM01026">
    <property type="entry name" value="Beach"/>
    <property type="match status" value="1"/>
</dbReference>
<dbReference type="PROSITE" id="PS50197">
    <property type="entry name" value="BEACH"/>
    <property type="match status" value="1"/>
</dbReference>
<feature type="region of interest" description="Disordered" evidence="8">
    <location>
        <begin position="2276"/>
        <end position="2347"/>
    </location>
</feature>
<dbReference type="PROSITE" id="PS50082">
    <property type="entry name" value="WD_REPEATS_2"/>
    <property type="match status" value="1"/>
</dbReference>
<dbReference type="Pfam" id="PF00400">
    <property type="entry name" value="WD40"/>
    <property type="match status" value="1"/>
</dbReference>
<dbReference type="InterPro" id="IPR011011">
    <property type="entry name" value="Znf_FYVE_PHD"/>
</dbReference>
<dbReference type="Gene3D" id="1.10.1540.10">
    <property type="entry name" value="BEACH domain"/>
    <property type="match status" value="1"/>
</dbReference>
<evidence type="ECO:0000256" key="1">
    <source>
        <dbReference type="ARBA" id="ARBA00022574"/>
    </source>
</evidence>
<feature type="region of interest" description="Disordered" evidence="8">
    <location>
        <begin position="3110"/>
        <end position="3135"/>
    </location>
</feature>
<evidence type="ECO:0000256" key="5">
    <source>
        <dbReference type="ARBA" id="ARBA00022833"/>
    </source>
</evidence>
<dbReference type="Pfam" id="PF23295">
    <property type="entry name" value="Arm_4"/>
    <property type="match status" value="1"/>
</dbReference>
<name>A0ABR1DMV5_NECAM</name>
<dbReference type="InterPro" id="IPR001680">
    <property type="entry name" value="WD40_rpt"/>
</dbReference>
<dbReference type="Gene3D" id="2.30.29.30">
    <property type="entry name" value="Pleckstrin-homology domain (PH domain)/Phosphotyrosine-binding domain (PTB)"/>
    <property type="match status" value="1"/>
</dbReference>
<feature type="domain" description="BEACH" evidence="10">
    <location>
        <begin position="2511"/>
        <end position="2804"/>
    </location>
</feature>
<dbReference type="InterPro" id="IPR000409">
    <property type="entry name" value="BEACH_dom"/>
</dbReference>
<dbReference type="InterPro" id="IPR013083">
    <property type="entry name" value="Znf_RING/FYVE/PHD"/>
</dbReference>
<dbReference type="Gene3D" id="3.30.40.10">
    <property type="entry name" value="Zinc/RING finger domain, C3HC4 (zinc finger)"/>
    <property type="match status" value="1"/>
</dbReference>
<dbReference type="SMART" id="SM00320">
    <property type="entry name" value="WD40"/>
    <property type="match status" value="5"/>
</dbReference>
<dbReference type="InterPro" id="IPR023362">
    <property type="entry name" value="PH-BEACH_dom"/>
</dbReference>
<feature type="domain" description="BEACH-type PH" evidence="11">
    <location>
        <begin position="2354"/>
        <end position="2481"/>
    </location>
</feature>
<feature type="compositionally biased region" description="Basic and acidic residues" evidence="8">
    <location>
        <begin position="2320"/>
        <end position="2338"/>
    </location>
</feature>
<dbReference type="InterPro" id="IPR000306">
    <property type="entry name" value="Znf_FYVE"/>
</dbReference>
<keyword evidence="1 7" id="KW-0853">WD repeat</keyword>
<dbReference type="SUPFAM" id="SSF57903">
    <property type="entry name" value="FYVE/PHD zinc finger"/>
    <property type="match status" value="1"/>
</dbReference>
<dbReference type="SMART" id="SM00064">
    <property type="entry name" value="FYVE"/>
    <property type="match status" value="1"/>
</dbReference>
<keyword evidence="5" id="KW-0862">Zinc</keyword>
<evidence type="ECO:0000313" key="13">
    <source>
        <dbReference type="Proteomes" id="UP001303046"/>
    </source>
</evidence>